<dbReference type="EMBL" id="PGXC01000003">
    <property type="protein sequence ID" value="PKK91075.1"/>
    <property type="molecule type" value="Genomic_DNA"/>
</dbReference>
<reference evidence="1 2" key="1">
    <citation type="journal article" date="2017" name="ISME J.">
        <title>Potential for microbial H2 and metal transformations associated with novel bacteria and archaea in deep terrestrial subsurface sediments.</title>
        <authorList>
            <person name="Hernsdorf A.W."/>
            <person name="Amano Y."/>
            <person name="Miyakawa K."/>
            <person name="Ise K."/>
            <person name="Suzuki Y."/>
            <person name="Anantharaman K."/>
            <person name="Probst A."/>
            <person name="Burstein D."/>
            <person name="Thomas B.C."/>
            <person name="Banfield J.F."/>
        </authorList>
    </citation>
    <scope>NUCLEOTIDE SEQUENCE [LARGE SCALE GENOMIC DNA]</scope>
    <source>
        <strain evidence="1">HGW-Wallbacteria-1</strain>
    </source>
</reference>
<proteinExistence type="predicted"/>
<evidence type="ECO:0000313" key="2">
    <source>
        <dbReference type="Proteomes" id="UP000233256"/>
    </source>
</evidence>
<sequence length="308" mass="34811">MDSTISGKSPVQGIFPEKKVEIETGHSENFVTEALLRARHILKLIDDLETASDAVAQSLVYYISLDRVESLDNLTMFGDTLFVNGLFRLSLRIAATDTDRKIALRDKWLVDVLPLMLLRSPEVIDQIVREIWSFNFSALECMHGNENMSQFSCWKNLFHCTGELLGYLDSPVQSSIFREVDMGAAQIEVWKGLNSYYLPLIQEIMNSGAGETRNIRVQILNLETFSMQDALSKVRISGNIEDWLKADGETFNDLLVPVKMKISVRTIGEASLQEHVERVFSLGDPLLKLKAFMGLVLNYRDLTSGDMH</sequence>
<dbReference type="Proteomes" id="UP000233256">
    <property type="component" value="Unassembled WGS sequence"/>
</dbReference>
<comment type="caution">
    <text evidence="1">The sequence shown here is derived from an EMBL/GenBank/DDBJ whole genome shotgun (WGS) entry which is preliminary data.</text>
</comment>
<organism evidence="1 2">
    <name type="scientific">Candidatus Wallbacteria bacterium HGW-Wallbacteria-1</name>
    <dbReference type="NCBI Taxonomy" id="2013854"/>
    <lineage>
        <taxon>Bacteria</taxon>
        <taxon>Candidatus Walliibacteriota</taxon>
    </lineage>
</organism>
<dbReference type="AlphaFoldDB" id="A0A2N1PRV3"/>
<protein>
    <submittedName>
        <fullName evidence="1">Uncharacterized protein</fullName>
    </submittedName>
</protein>
<gene>
    <name evidence="1" type="ORF">CVV64_04715</name>
</gene>
<accession>A0A2N1PRV3</accession>
<evidence type="ECO:0000313" key="1">
    <source>
        <dbReference type="EMBL" id="PKK91075.1"/>
    </source>
</evidence>
<name>A0A2N1PRV3_9BACT</name>